<name>F0YCW7_AURAN</name>
<dbReference type="KEGG" id="aaf:AURANDRAFT_65158"/>
<dbReference type="InParanoid" id="F0YCW7"/>
<protein>
    <submittedName>
        <fullName evidence="3">Uncharacterized protein</fullName>
    </submittedName>
</protein>
<feature type="repeat" description="ANK" evidence="1">
    <location>
        <begin position="739"/>
        <end position="771"/>
    </location>
</feature>
<keyword evidence="1" id="KW-0040">ANK repeat</keyword>
<organism evidence="4">
    <name type="scientific">Aureococcus anophagefferens</name>
    <name type="common">Harmful bloom alga</name>
    <dbReference type="NCBI Taxonomy" id="44056"/>
    <lineage>
        <taxon>Eukaryota</taxon>
        <taxon>Sar</taxon>
        <taxon>Stramenopiles</taxon>
        <taxon>Ochrophyta</taxon>
        <taxon>Pelagophyceae</taxon>
        <taxon>Pelagomonadales</taxon>
        <taxon>Pelagomonadaceae</taxon>
        <taxon>Aureococcus</taxon>
    </lineage>
</organism>
<dbReference type="SMART" id="SM00248">
    <property type="entry name" value="ANK"/>
    <property type="match status" value="2"/>
</dbReference>
<dbReference type="EMBL" id="GL833132">
    <property type="protein sequence ID" value="EGB06960.1"/>
    <property type="molecule type" value="Genomic_DNA"/>
</dbReference>
<sequence>MVNTLKGFRKWRSLKGSDMAALIGKRSSVMGKFWDGCSKDDEDKLYPCVIKEYDDRKKIARIAALQQMVRVEMIDDAAVYNEEEGLWIALTMMSEYHAAHLAANPPAPAPVEEDSQATEDEPEAGEEAPVPLTKEEVRQKKALAASRKASGFRVCFTAPQLVKYVTENNGKSLLAVNKWTCLDNFTAGDPPCGRMLIDERGTSTGRLSGHIERCHPEQYKMMLRSGETKAGGKTIVSADGSLITRLKFEDAFNYHVDWIIDGELDEAAVEETASIVSSDDEDSSSSDDDDDERPKLSKKKAMDEAKLMKRTPTPAQWNLARQMLPVLLKVKEFNKLVQYSTVPTTDRTLPMARQLLRSLEKKSWSVHIESKDLLPEVREAISIMISQVKERFFAPGMVTDRDMIALHMNPLVKVADVFGGGSAGDAASKAATQLYSALYFETSARIGRQAGEKTKLSEVESNRTKRSKGEKSLLDQAFDDLDGSSDDDASMDVDACEMTWLDELRSTPKKERKDRFEFKAGLDGEKHFSALQFYSKLRMRAPVHAAMAQQIFADEATEAVSERSFSIHSLYTSKLRKALQGKVIAPMLRCKANHDLFFEEIKAKIYERYFRKYRNNVDAFPDCVPGSKDDADDDAGPVGRPVGAAVGSAVGSPVGAADGSAVGTAVGPADGSAVGLAVGRQALHYNYARAVSLLLAAGAAHAFVVGYPPRLRHALTYCRRADIAEMLLDAGADIELRDGGYTPLEVCLFLDRPAIARVLLSRGADVDAVDLARPRSMPMRCYRLLRAMRAAGSWRAYVDLPRQELLGFRRRLLAFRRLLFRRAFPPTPSLHERLFFEVPEDVFRHVFTFWRGPRDLR</sequence>
<feature type="compositionally biased region" description="Acidic residues" evidence="2">
    <location>
        <begin position="111"/>
        <end position="126"/>
    </location>
</feature>
<dbReference type="PROSITE" id="PS50297">
    <property type="entry name" value="ANK_REP_REGION"/>
    <property type="match status" value="1"/>
</dbReference>
<dbReference type="AlphaFoldDB" id="F0YCW7"/>
<dbReference type="Pfam" id="PF00023">
    <property type="entry name" value="Ank"/>
    <property type="match status" value="1"/>
</dbReference>
<dbReference type="GeneID" id="20225193"/>
<keyword evidence="4" id="KW-1185">Reference proteome</keyword>
<dbReference type="InterPro" id="IPR036770">
    <property type="entry name" value="Ankyrin_rpt-contain_sf"/>
</dbReference>
<dbReference type="InterPro" id="IPR002110">
    <property type="entry name" value="Ankyrin_rpt"/>
</dbReference>
<dbReference type="Proteomes" id="UP000002729">
    <property type="component" value="Unassembled WGS sequence"/>
</dbReference>
<feature type="region of interest" description="Disordered" evidence="2">
    <location>
        <begin position="271"/>
        <end position="307"/>
    </location>
</feature>
<feature type="compositionally biased region" description="Basic and acidic residues" evidence="2">
    <location>
        <begin position="292"/>
        <end position="307"/>
    </location>
</feature>
<dbReference type="PROSITE" id="PS50088">
    <property type="entry name" value="ANK_REPEAT"/>
    <property type="match status" value="1"/>
</dbReference>
<reference evidence="3 4" key="1">
    <citation type="journal article" date="2011" name="Proc. Natl. Acad. Sci. U.S.A.">
        <title>Niche of harmful alga Aureococcus anophagefferens revealed through ecogenomics.</title>
        <authorList>
            <person name="Gobler C.J."/>
            <person name="Berry D.L."/>
            <person name="Dyhrman S.T."/>
            <person name="Wilhelm S.W."/>
            <person name="Salamov A."/>
            <person name="Lobanov A.V."/>
            <person name="Zhang Y."/>
            <person name="Collier J.L."/>
            <person name="Wurch L.L."/>
            <person name="Kustka A.B."/>
            <person name="Dill B.D."/>
            <person name="Shah M."/>
            <person name="VerBerkmoes N.C."/>
            <person name="Kuo A."/>
            <person name="Terry A."/>
            <person name="Pangilinan J."/>
            <person name="Lindquist E.A."/>
            <person name="Lucas S."/>
            <person name="Paulsen I.T."/>
            <person name="Hattenrath-Lehmann T.K."/>
            <person name="Talmage S.C."/>
            <person name="Walker E.A."/>
            <person name="Koch F."/>
            <person name="Burson A.M."/>
            <person name="Marcoval M.A."/>
            <person name="Tang Y.Z."/>
            <person name="Lecleir G.R."/>
            <person name="Coyne K.J."/>
            <person name="Berg G.M."/>
            <person name="Bertrand E.M."/>
            <person name="Saito M.A."/>
            <person name="Gladyshev V.N."/>
            <person name="Grigoriev I.V."/>
        </authorList>
    </citation>
    <scope>NUCLEOTIDE SEQUENCE [LARGE SCALE GENOMIC DNA]</scope>
    <source>
        <strain evidence="4">CCMP 1984</strain>
    </source>
</reference>
<proteinExistence type="predicted"/>
<feature type="compositionally biased region" description="Acidic residues" evidence="2">
    <location>
        <begin position="278"/>
        <end position="291"/>
    </location>
</feature>
<gene>
    <name evidence="3" type="ORF">AURANDRAFT_65158</name>
</gene>
<evidence type="ECO:0000256" key="2">
    <source>
        <dbReference type="SAM" id="MobiDB-lite"/>
    </source>
</evidence>
<evidence type="ECO:0000313" key="3">
    <source>
        <dbReference type="EMBL" id="EGB06960.1"/>
    </source>
</evidence>
<feature type="region of interest" description="Disordered" evidence="2">
    <location>
        <begin position="451"/>
        <end position="470"/>
    </location>
</feature>
<dbReference type="Gene3D" id="1.25.40.20">
    <property type="entry name" value="Ankyrin repeat-containing domain"/>
    <property type="match status" value="1"/>
</dbReference>
<feature type="region of interest" description="Disordered" evidence="2">
    <location>
        <begin position="104"/>
        <end position="136"/>
    </location>
</feature>
<evidence type="ECO:0000313" key="4">
    <source>
        <dbReference type="Proteomes" id="UP000002729"/>
    </source>
</evidence>
<dbReference type="RefSeq" id="XP_009038202.1">
    <property type="nucleotide sequence ID" value="XM_009039954.1"/>
</dbReference>
<dbReference type="SUPFAM" id="SSF48403">
    <property type="entry name" value="Ankyrin repeat"/>
    <property type="match status" value="1"/>
</dbReference>
<accession>F0YCW7</accession>
<evidence type="ECO:0000256" key="1">
    <source>
        <dbReference type="PROSITE-ProRule" id="PRU00023"/>
    </source>
</evidence>